<keyword evidence="5" id="KW-1185">Reference proteome</keyword>
<evidence type="ECO:0000256" key="1">
    <source>
        <dbReference type="SAM" id="Phobius"/>
    </source>
</evidence>
<dbReference type="Pfam" id="PF11303">
    <property type="entry name" value="DUF3105"/>
    <property type="match status" value="1"/>
</dbReference>
<dbReference type="EMBL" id="CP023690">
    <property type="protein sequence ID" value="QEV58216.1"/>
    <property type="molecule type" value="Genomic_DNA"/>
</dbReference>
<dbReference type="OrthoDB" id="164831at2"/>
<keyword evidence="1" id="KW-0812">Transmembrane</keyword>
<feature type="transmembrane region" description="Helical" evidence="1">
    <location>
        <begin position="31"/>
        <end position="54"/>
    </location>
</feature>
<name>A0A5P2X6L8_STRST</name>
<dbReference type="Proteomes" id="UP000326505">
    <property type="component" value="Chromosome"/>
</dbReference>
<reference evidence="2 5" key="2">
    <citation type="submission" date="2020-08" db="EMBL/GenBank/DDBJ databases">
        <title>Genomic Encyclopedia of Type Strains, Phase III (KMG-III): the genomes of soil and plant-associated and newly described type strains.</title>
        <authorList>
            <person name="Whitman W."/>
        </authorList>
    </citation>
    <scope>NUCLEOTIDE SEQUENCE [LARGE SCALE GENOMIC DNA]</scope>
    <source>
        <strain evidence="2 5">CECT 3146</strain>
    </source>
</reference>
<evidence type="ECO:0000313" key="4">
    <source>
        <dbReference type="Proteomes" id="UP000326505"/>
    </source>
</evidence>
<gene>
    <name evidence="3" type="ORF">CP982_05400</name>
    <name evidence="2" type="ORF">FHS40_000531</name>
</gene>
<keyword evidence="1" id="KW-0472">Membrane</keyword>
<dbReference type="EMBL" id="JACHJD010000001">
    <property type="protein sequence ID" value="MBB5101478.1"/>
    <property type="molecule type" value="Genomic_DNA"/>
</dbReference>
<evidence type="ECO:0000313" key="2">
    <source>
        <dbReference type="EMBL" id="MBB5101478.1"/>
    </source>
</evidence>
<protein>
    <submittedName>
        <fullName evidence="3">DUF3105 domain-containing protein</fullName>
    </submittedName>
</protein>
<sequence>MGSAGAKQQRADRRAKIEELRRAEAARQRRYRIATWTCGGVVMVGAIAGSWYLVDRSATRDKEQERAAAAPIKGEKSFKDLGRNHVTTPVDYKSSPAAGGDHNPVWMNCDGDLYDKEIDETNAVHSLEHGAVWVTYSDKADDSEVRALKARVEKTPYSLMSPYAEQSAPLTLSAWGKQLSVTSASDPRVNAFFDKYVQGAQTPEPGAACTGGKAV</sequence>
<dbReference type="AlphaFoldDB" id="A0A5P2X6L8"/>
<dbReference type="KEGG" id="sspb:CP982_05400"/>
<evidence type="ECO:0000313" key="5">
    <source>
        <dbReference type="Proteomes" id="UP000549009"/>
    </source>
</evidence>
<keyword evidence="1" id="KW-1133">Transmembrane helix</keyword>
<proteinExistence type="predicted"/>
<reference evidence="3 4" key="1">
    <citation type="submission" date="2017-09" db="EMBL/GenBank/DDBJ databases">
        <authorList>
            <person name="Lee N."/>
            <person name="Cho B.-K."/>
        </authorList>
    </citation>
    <scope>NUCLEOTIDE SEQUENCE [LARGE SCALE GENOMIC DNA]</scope>
    <source>
        <strain evidence="3 4">ATCC 27465</strain>
    </source>
</reference>
<organism evidence="3 4">
    <name type="scientific">Streptomyces spectabilis</name>
    <dbReference type="NCBI Taxonomy" id="68270"/>
    <lineage>
        <taxon>Bacteria</taxon>
        <taxon>Bacillati</taxon>
        <taxon>Actinomycetota</taxon>
        <taxon>Actinomycetes</taxon>
        <taxon>Kitasatosporales</taxon>
        <taxon>Streptomycetaceae</taxon>
        <taxon>Streptomyces</taxon>
    </lineage>
</organism>
<evidence type="ECO:0000313" key="3">
    <source>
        <dbReference type="EMBL" id="QEV58216.1"/>
    </source>
</evidence>
<dbReference type="RefSeq" id="WP_150509420.1">
    <property type="nucleotide sequence ID" value="NZ_BMSQ01000003.1"/>
</dbReference>
<dbReference type="Proteomes" id="UP000549009">
    <property type="component" value="Unassembled WGS sequence"/>
</dbReference>
<dbReference type="InterPro" id="IPR021454">
    <property type="entry name" value="DUF3105"/>
</dbReference>
<accession>A0A5P2X6L8</accession>